<gene>
    <name evidence="1" type="ORF">FRACA_2800003</name>
</gene>
<evidence type="ECO:0000313" key="1">
    <source>
        <dbReference type="EMBL" id="SNQ48822.1"/>
    </source>
</evidence>
<dbReference type="AlphaFoldDB" id="A0A2I2KT38"/>
<protein>
    <submittedName>
        <fullName evidence="1">Uncharacterized protein</fullName>
    </submittedName>
</protein>
<organism evidence="1 2">
    <name type="scientific">Frankia canadensis</name>
    <dbReference type="NCBI Taxonomy" id="1836972"/>
    <lineage>
        <taxon>Bacteria</taxon>
        <taxon>Bacillati</taxon>
        <taxon>Actinomycetota</taxon>
        <taxon>Actinomycetes</taxon>
        <taxon>Frankiales</taxon>
        <taxon>Frankiaceae</taxon>
        <taxon>Frankia</taxon>
    </lineage>
</organism>
<proteinExistence type="predicted"/>
<dbReference type="Proteomes" id="UP000234331">
    <property type="component" value="Unassembled WGS sequence"/>
</dbReference>
<sequence length="63" mass="7184">MKSRRSQKVEDGADFPWMGIGCGGRQLRVANSAFPVRFVMLFATRTAVTLSERCHESPWAQRR</sequence>
<dbReference type="EMBL" id="FZMO01000202">
    <property type="protein sequence ID" value="SNQ48822.1"/>
    <property type="molecule type" value="Genomic_DNA"/>
</dbReference>
<keyword evidence="2" id="KW-1185">Reference proteome</keyword>
<reference evidence="1 2" key="1">
    <citation type="submission" date="2017-06" db="EMBL/GenBank/DDBJ databases">
        <authorList>
            <person name="Kim H.J."/>
            <person name="Triplett B.A."/>
        </authorList>
    </citation>
    <scope>NUCLEOTIDE SEQUENCE [LARGE SCALE GENOMIC DNA]</scope>
    <source>
        <strain evidence="1">FRACA_ARgP5</strain>
    </source>
</reference>
<name>A0A2I2KT38_9ACTN</name>
<evidence type="ECO:0000313" key="2">
    <source>
        <dbReference type="Proteomes" id="UP000234331"/>
    </source>
</evidence>
<accession>A0A2I2KT38</accession>